<keyword evidence="2" id="KW-1185">Reference proteome</keyword>
<accession>A0AAV4UVR4</accession>
<name>A0AAV4UVR4_CAEEX</name>
<dbReference type="AlphaFoldDB" id="A0AAV4UVR4"/>
<protein>
    <submittedName>
        <fullName evidence="1">Uncharacterized protein</fullName>
    </submittedName>
</protein>
<organism evidence="1 2">
    <name type="scientific">Caerostris extrusa</name>
    <name type="common">Bark spider</name>
    <name type="synonym">Caerostris bankana</name>
    <dbReference type="NCBI Taxonomy" id="172846"/>
    <lineage>
        <taxon>Eukaryota</taxon>
        <taxon>Metazoa</taxon>
        <taxon>Ecdysozoa</taxon>
        <taxon>Arthropoda</taxon>
        <taxon>Chelicerata</taxon>
        <taxon>Arachnida</taxon>
        <taxon>Araneae</taxon>
        <taxon>Araneomorphae</taxon>
        <taxon>Entelegynae</taxon>
        <taxon>Araneoidea</taxon>
        <taxon>Araneidae</taxon>
        <taxon>Caerostris</taxon>
    </lineage>
</organism>
<proteinExistence type="predicted"/>
<dbReference type="EMBL" id="BPLR01013512">
    <property type="protein sequence ID" value="GIY61760.1"/>
    <property type="molecule type" value="Genomic_DNA"/>
</dbReference>
<evidence type="ECO:0000313" key="2">
    <source>
        <dbReference type="Proteomes" id="UP001054945"/>
    </source>
</evidence>
<reference evidence="1 2" key="1">
    <citation type="submission" date="2021-06" db="EMBL/GenBank/DDBJ databases">
        <title>Caerostris extrusa draft genome.</title>
        <authorList>
            <person name="Kono N."/>
            <person name="Arakawa K."/>
        </authorList>
    </citation>
    <scope>NUCLEOTIDE SEQUENCE [LARGE SCALE GENOMIC DNA]</scope>
</reference>
<sequence>MDDKPLPEVTDATQAGDPYDFEGITETITIGMSTVEPVGEPESILDNIISEIDQGLDVMKTNLDEAAEKANKLLGIGIPIG</sequence>
<evidence type="ECO:0000313" key="1">
    <source>
        <dbReference type="EMBL" id="GIY61760.1"/>
    </source>
</evidence>
<gene>
    <name evidence="1" type="ORF">CEXT_699161</name>
</gene>
<dbReference type="Proteomes" id="UP001054945">
    <property type="component" value="Unassembled WGS sequence"/>
</dbReference>
<comment type="caution">
    <text evidence="1">The sequence shown here is derived from an EMBL/GenBank/DDBJ whole genome shotgun (WGS) entry which is preliminary data.</text>
</comment>